<keyword evidence="9" id="KW-1185">Reference proteome</keyword>
<evidence type="ECO:0000256" key="2">
    <source>
        <dbReference type="ARBA" id="ARBA00022448"/>
    </source>
</evidence>
<evidence type="ECO:0000313" key="9">
    <source>
        <dbReference type="Proteomes" id="UP000195729"/>
    </source>
</evidence>
<proteinExistence type="inferred from homology"/>
<evidence type="ECO:0000313" key="7">
    <source>
        <dbReference type="EMBL" id="ARU95625.1"/>
    </source>
</evidence>
<evidence type="ECO:0000313" key="10">
    <source>
        <dbReference type="Proteomes" id="UP000195814"/>
    </source>
</evidence>
<evidence type="ECO:0000256" key="1">
    <source>
        <dbReference type="ARBA" id="ARBA00004308"/>
    </source>
</evidence>
<sequence length="396" mass="43987">MCLMCDNFSRRDFLKLTALLTTGTALPLIMQQQARAADEPDAPVRVGYLPVTDAAPLLVAHARGRFDQPGKPADKPVMFRSWSQLTEAFIAGQVNVIHMLAPVTLWARYQAKLPAKVVAWNHTNGSALTVLPEITDARQLSGKTVAIPFWYSIHNVIVQQLLREAGLKAVTVTAAQGEVQLVVMSPADMVPALVSRKISGFIVAEPFNALAESHQVGRILRFTGDIWKSHACCVVMMHESDLNNRPVWSQQVTDAIVDAQQWIRSNRSQTATLLSRDGPNHYTPHTAEVLTQVLQPSDTMEAGWIADHAIRHPDWHQSRIDFQPWPYDGYFSRLAELLKQTVIEGDHSFLQNLQPQNVSAELTDNRYVLNSIRKAGGMSAFGLADGDFQRTEVISP</sequence>
<protein>
    <submittedName>
        <fullName evidence="7">ABC transporter substrate-binding protein</fullName>
    </submittedName>
</protein>
<dbReference type="EMBL" id="CP015581">
    <property type="protein sequence ID" value="ARU99667.1"/>
    <property type="molecule type" value="Genomic_DNA"/>
</dbReference>
<dbReference type="GO" id="GO:0012505">
    <property type="term" value="C:endomembrane system"/>
    <property type="evidence" value="ECO:0007669"/>
    <property type="project" value="UniProtKB-SubCell"/>
</dbReference>
<dbReference type="PANTHER" id="PTHR30024">
    <property type="entry name" value="ALIPHATIC SULFONATES-BINDING PROTEIN-RELATED"/>
    <property type="match status" value="1"/>
</dbReference>
<organism evidence="7 10">
    <name type="scientific">Tatumella citrea</name>
    <name type="common">Pantoea citrea</name>
    <dbReference type="NCBI Taxonomy" id="53336"/>
    <lineage>
        <taxon>Bacteria</taxon>
        <taxon>Pseudomonadati</taxon>
        <taxon>Pseudomonadota</taxon>
        <taxon>Gammaproteobacteria</taxon>
        <taxon>Enterobacterales</taxon>
        <taxon>Erwiniaceae</taxon>
        <taxon>Tatumella</taxon>
    </lineage>
</organism>
<dbReference type="KEGG" id="tci:A7K98_18995"/>
<dbReference type="Proteomes" id="UP000195729">
    <property type="component" value="Chromosome"/>
</dbReference>
<dbReference type="InterPro" id="IPR006311">
    <property type="entry name" value="TAT_signal"/>
</dbReference>
<dbReference type="AlphaFoldDB" id="A0A1Y0LCV6"/>
<keyword evidence="4" id="KW-0997">Cell inner membrane</keyword>
<evidence type="ECO:0000256" key="5">
    <source>
        <dbReference type="ARBA" id="ARBA00023136"/>
    </source>
</evidence>
<name>A0A1Y0LCV6_TATCI</name>
<dbReference type="RefSeq" id="WP_087489973.1">
    <property type="nucleotide sequence ID" value="NZ_CP015579.1"/>
</dbReference>
<evidence type="ECO:0000256" key="3">
    <source>
        <dbReference type="ARBA" id="ARBA00022475"/>
    </source>
</evidence>
<gene>
    <name evidence="7" type="ORF">A7K98_18995</name>
    <name evidence="8" type="ORF">A7K99_18980</name>
</gene>
<evidence type="ECO:0000256" key="4">
    <source>
        <dbReference type="ARBA" id="ARBA00022519"/>
    </source>
</evidence>
<keyword evidence="3" id="KW-1003">Cell membrane</keyword>
<comment type="subcellular location">
    <subcellularLocation>
        <location evidence="1">Endomembrane system</location>
    </subcellularLocation>
</comment>
<dbReference type="InterPro" id="IPR044527">
    <property type="entry name" value="NrtA/CpmA_ABC-bd_dom"/>
</dbReference>
<evidence type="ECO:0000313" key="8">
    <source>
        <dbReference type="EMBL" id="ARU99667.1"/>
    </source>
</evidence>
<dbReference type="CDD" id="cd13553">
    <property type="entry name" value="PBP2_NrtA_CpmA_like"/>
    <property type="match status" value="1"/>
</dbReference>
<reference evidence="9 10" key="1">
    <citation type="submission" date="2016-05" db="EMBL/GenBank/DDBJ databases">
        <title>Complete genome sequence of two 2,5-diketo-D-glunonic acid producing strain Tatumella citrea.</title>
        <authorList>
            <person name="Duan C."/>
            <person name="Yang J."/>
            <person name="Yang S."/>
        </authorList>
    </citation>
    <scope>NUCLEOTIDE SEQUENCE [LARGE SCALE GENOMIC DNA]</scope>
    <source>
        <strain evidence="8 9">ATCC 39140</strain>
        <strain evidence="7 10">DSM 13699</strain>
    </source>
</reference>
<dbReference type="SUPFAM" id="SSF53850">
    <property type="entry name" value="Periplasmic binding protein-like II"/>
    <property type="match status" value="1"/>
</dbReference>
<dbReference type="Pfam" id="PF13379">
    <property type="entry name" value="NMT1_2"/>
    <property type="match status" value="1"/>
</dbReference>
<dbReference type="Proteomes" id="UP000195814">
    <property type="component" value="Chromosome"/>
</dbReference>
<keyword evidence="5" id="KW-0472">Membrane</keyword>
<keyword evidence="2" id="KW-0813">Transport</keyword>
<evidence type="ECO:0000256" key="6">
    <source>
        <dbReference type="ARBA" id="ARBA00024031"/>
    </source>
</evidence>
<dbReference type="Gene3D" id="3.40.190.10">
    <property type="entry name" value="Periplasmic binding protein-like II"/>
    <property type="match status" value="2"/>
</dbReference>
<dbReference type="PANTHER" id="PTHR30024:SF43">
    <property type="entry name" value="BLL4572 PROTEIN"/>
    <property type="match status" value="1"/>
</dbReference>
<accession>A0A1Y0LCV6</accession>
<dbReference type="PROSITE" id="PS51318">
    <property type="entry name" value="TAT"/>
    <property type="match status" value="1"/>
</dbReference>
<dbReference type="EMBL" id="CP015579">
    <property type="protein sequence ID" value="ARU95625.1"/>
    <property type="molecule type" value="Genomic_DNA"/>
</dbReference>
<comment type="similarity">
    <text evidence="6">Belongs to the CmpA/NrtA family.</text>
</comment>
<dbReference type="OrthoDB" id="5292144at2"/>